<dbReference type="PRINTS" id="PR01415">
    <property type="entry name" value="ANKYRIN"/>
</dbReference>
<comment type="pathway">
    <text evidence="1">Protein modification; protein ubiquitination.</text>
</comment>
<dbReference type="Proteomes" id="UP000221080">
    <property type="component" value="Chromosome 25"/>
</dbReference>
<keyword evidence="3" id="KW-0040">ANK repeat</keyword>
<gene>
    <name evidence="5" type="primary">LOC108257617</name>
</gene>
<evidence type="ECO:0000256" key="1">
    <source>
        <dbReference type="ARBA" id="ARBA00004906"/>
    </source>
</evidence>
<dbReference type="Gene3D" id="1.10.750.20">
    <property type="entry name" value="SOCS box"/>
    <property type="match status" value="1"/>
</dbReference>
<keyword evidence="4" id="KW-1185">Reference proteome</keyword>
<keyword evidence="2" id="KW-0677">Repeat</keyword>
<dbReference type="UniPathway" id="UPA00143"/>
<dbReference type="PROSITE" id="PS50297">
    <property type="entry name" value="ANK_REP_REGION"/>
    <property type="match status" value="9"/>
</dbReference>
<evidence type="ECO:0000313" key="5">
    <source>
        <dbReference type="RefSeq" id="XP_017311015.1"/>
    </source>
</evidence>
<sequence>MCTNSIRNQECVTWRTLNGLRLVALTPAEDEDQLLSAVWSGDVRKVRNILMREKTPRDLLTADAEGWTAIHEAGYYGQAECLKLLLTAVPEMINTRTQKHQTPLILAVSREHFLCVQYLLEKGANPGIPTITNETPLYEACATRNARMVRLLVRNGADVNQKCLDGWTALHEAVSQNHVEICEVLVEHGAEISSRNIYGVTPLFLAAQCGCLEPLRFLIRNGADVNSEAKDGATPLYEACRNDHSDVVGFLLSHSVDANRPGKDGLLPLHIAAKHGNDGIVSKLIPITSMTEIQRSGVSPVHLSAESDEDQALEILIHAGFDVNFLLAPERSCMYEDRRVSPLYFAVNNRNLEAASMLLDAGADPNLDPFNVLLLAVRHGHVRMATLLLEHGANVNASLPTQPSTFPACVMLSVRNIAMVKCLMDHGCDAVACFQCEYGAEDHPTHTGSELETRPCLQFCEMISARSVCHCTGPVVNLLLDYVVHVKLCSRLKKLLESDDSWMHVKDKTMLPQSLLQLCRVRIRQFVGIKRLKCIRNLPGRLIRFLNHDVQCEDIL</sequence>
<reference evidence="5" key="2">
    <citation type="submission" date="2025-08" db="UniProtKB">
        <authorList>
            <consortium name="RefSeq"/>
        </authorList>
    </citation>
    <scope>IDENTIFICATION</scope>
    <source>
        <tissue evidence="5">Blood</tissue>
    </source>
</reference>
<dbReference type="InterPro" id="IPR002110">
    <property type="entry name" value="Ankyrin_rpt"/>
</dbReference>
<dbReference type="InterPro" id="IPR036770">
    <property type="entry name" value="Ankyrin_rpt-contain_sf"/>
</dbReference>
<dbReference type="RefSeq" id="XP_017311015.1">
    <property type="nucleotide sequence ID" value="XM_017455526.3"/>
</dbReference>
<dbReference type="Pfam" id="PF12796">
    <property type="entry name" value="Ank_2"/>
    <property type="match status" value="4"/>
</dbReference>
<evidence type="ECO:0000313" key="4">
    <source>
        <dbReference type="Proteomes" id="UP000221080"/>
    </source>
</evidence>
<proteinExistence type="predicted"/>
<dbReference type="SMART" id="SM00248">
    <property type="entry name" value="ANK"/>
    <property type="match status" value="10"/>
</dbReference>
<dbReference type="OrthoDB" id="539213at2759"/>
<evidence type="ECO:0000256" key="3">
    <source>
        <dbReference type="ARBA" id="ARBA00023043"/>
    </source>
</evidence>
<dbReference type="InterPro" id="IPR001496">
    <property type="entry name" value="SOCS_box"/>
</dbReference>
<dbReference type="GeneID" id="108257617"/>
<accession>A0A2D0PZZ7</accession>
<protein>
    <submittedName>
        <fullName evidence="5">Ankyrin repeat and SOCS box protein 2 isoform X1</fullName>
    </submittedName>
</protein>
<organism evidence="4 5">
    <name type="scientific">Ictalurus punctatus</name>
    <name type="common">Channel catfish</name>
    <name type="synonym">Silurus punctatus</name>
    <dbReference type="NCBI Taxonomy" id="7998"/>
    <lineage>
        <taxon>Eukaryota</taxon>
        <taxon>Metazoa</taxon>
        <taxon>Chordata</taxon>
        <taxon>Craniata</taxon>
        <taxon>Vertebrata</taxon>
        <taxon>Euteleostomi</taxon>
        <taxon>Actinopterygii</taxon>
        <taxon>Neopterygii</taxon>
        <taxon>Teleostei</taxon>
        <taxon>Ostariophysi</taxon>
        <taxon>Siluriformes</taxon>
        <taxon>Ictaluridae</taxon>
        <taxon>Ictalurus</taxon>
    </lineage>
</organism>
<dbReference type="PROSITE" id="PS50088">
    <property type="entry name" value="ANK_REPEAT"/>
    <property type="match status" value="9"/>
</dbReference>
<reference evidence="4" key="1">
    <citation type="journal article" date="2016" name="Nat. Commun.">
        <title>The channel catfish genome sequence provides insights into the evolution of scale formation in teleosts.</title>
        <authorList>
            <person name="Liu Z."/>
            <person name="Liu S."/>
            <person name="Yao J."/>
            <person name="Bao L."/>
            <person name="Zhang J."/>
            <person name="Li Y."/>
            <person name="Jiang C."/>
            <person name="Sun L."/>
            <person name="Wang R."/>
            <person name="Zhang Y."/>
            <person name="Zhou T."/>
            <person name="Zeng Q."/>
            <person name="Fu Q."/>
            <person name="Gao S."/>
            <person name="Li N."/>
            <person name="Koren S."/>
            <person name="Jiang Y."/>
            <person name="Zimin A."/>
            <person name="Xu P."/>
            <person name="Phillippy A.M."/>
            <person name="Geng X."/>
            <person name="Song L."/>
            <person name="Sun F."/>
            <person name="Li C."/>
            <person name="Wang X."/>
            <person name="Chen A."/>
            <person name="Jin Y."/>
            <person name="Yuan Z."/>
            <person name="Yang Y."/>
            <person name="Tan S."/>
            <person name="Peatman E."/>
            <person name="Lu J."/>
            <person name="Qin Z."/>
            <person name="Dunham R."/>
            <person name="Li Z."/>
            <person name="Sonstegard T."/>
            <person name="Feng J."/>
            <person name="Danzmann R.G."/>
            <person name="Schroeder S."/>
            <person name="Scheffler B."/>
            <person name="Duke M.V."/>
            <person name="Ballard L."/>
            <person name="Kucuktas H."/>
            <person name="Kaltenboeck L."/>
            <person name="Liu H."/>
            <person name="Armbruster J."/>
            <person name="Xie Y."/>
            <person name="Kirby M.L."/>
            <person name="Tian Y."/>
            <person name="Flanagan M.E."/>
            <person name="Mu W."/>
            <person name="Waldbieser G.C."/>
        </authorList>
    </citation>
    <scope>NUCLEOTIDE SEQUENCE [LARGE SCALE GENOMIC DNA]</scope>
    <source>
        <strain evidence="4">SDA103</strain>
    </source>
</reference>
<dbReference type="STRING" id="7998.ENSIPUP00000027541"/>
<dbReference type="GO" id="GO:0016567">
    <property type="term" value="P:protein ubiquitination"/>
    <property type="evidence" value="ECO:0007669"/>
    <property type="project" value="UniProtKB-UniPathway"/>
</dbReference>
<dbReference type="AlphaFoldDB" id="A0A2D0PZZ7"/>
<dbReference type="KEGG" id="ipu:108257617"/>
<dbReference type="PANTHER" id="PTHR24171">
    <property type="entry name" value="ANKYRIN REPEAT DOMAIN-CONTAINING PROTEIN 39-RELATED"/>
    <property type="match status" value="1"/>
</dbReference>
<dbReference type="PANTHER" id="PTHR24171:SF8">
    <property type="entry name" value="BRCA1-ASSOCIATED RING DOMAIN PROTEIN 1"/>
    <property type="match status" value="1"/>
</dbReference>
<dbReference type="Gene3D" id="1.25.40.20">
    <property type="entry name" value="Ankyrin repeat-containing domain"/>
    <property type="match status" value="3"/>
</dbReference>
<dbReference type="SMART" id="SM00969">
    <property type="entry name" value="SOCS_box"/>
    <property type="match status" value="1"/>
</dbReference>
<dbReference type="PROSITE" id="PS50225">
    <property type="entry name" value="SOCS"/>
    <property type="match status" value="1"/>
</dbReference>
<evidence type="ECO:0000256" key="2">
    <source>
        <dbReference type="ARBA" id="ARBA00022737"/>
    </source>
</evidence>
<dbReference type="SUPFAM" id="SSF48403">
    <property type="entry name" value="Ankyrin repeat"/>
    <property type="match status" value="2"/>
</dbReference>
<dbReference type="Pfam" id="PF07525">
    <property type="entry name" value="SOCS_box"/>
    <property type="match status" value="1"/>
</dbReference>
<name>A0A2D0PZZ7_ICTPU</name>